<sequence length="39" mass="4285">MCFATQPVIQPGYFARISTGLPRRDESTACFARLPVNAV</sequence>
<dbReference type="EMBL" id="ABGD02000005">
    <property type="protein sequence ID" value="EDS12979.1"/>
    <property type="molecule type" value="Genomic_DNA"/>
</dbReference>
<dbReference type="Proteomes" id="UP000003803">
    <property type="component" value="Unassembled WGS sequence"/>
</dbReference>
<proteinExistence type="predicted"/>
<evidence type="ECO:0000313" key="1">
    <source>
        <dbReference type="EMBL" id="EDS12979.1"/>
    </source>
</evidence>
<protein>
    <submittedName>
        <fullName evidence="1">Uncharacterized protein</fullName>
    </submittedName>
</protein>
<reference evidence="1" key="1">
    <citation type="submission" date="2007-11" db="EMBL/GenBank/DDBJ databases">
        <authorList>
            <person name="Fulton L."/>
            <person name="Clifton S."/>
            <person name="Fulton B."/>
            <person name="Xu J."/>
            <person name="Minx P."/>
            <person name="Pepin K.H."/>
            <person name="Johnson M."/>
            <person name="Thiruvilangam P."/>
            <person name="Bhonagiri V."/>
            <person name="Nash W.E."/>
            <person name="Mardis E.R."/>
            <person name="Wilson R.K."/>
        </authorList>
    </citation>
    <scope>NUCLEOTIDE SEQUENCE [LARGE SCALE GENOMIC DNA]</scope>
    <source>
        <strain evidence="1">DSM 17241</strain>
    </source>
</reference>
<reference evidence="1" key="2">
    <citation type="submission" date="2013-09" db="EMBL/GenBank/DDBJ databases">
        <title>Draft genome sequence of Anaerotruncus colihominis(DSM 17241).</title>
        <authorList>
            <person name="Sudarsanam P."/>
            <person name="Ley R."/>
            <person name="Guruge J."/>
            <person name="Turnbaugh P.J."/>
            <person name="Mahowald M."/>
            <person name="Liep D."/>
            <person name="Gordon J."/>
        </authorList>
    </citation>
    <scope>NUCLEOTIDE SEQUENCE</scope>
    <source>
        <strain evidence="1">DSM 17241</strain>
    </source>
</reference>
<name>B0P703_9FIRM</name>
<keyword evidence="2" id="KW-1185">Reference proteome</keyword>
<gene>
    <name evidence="1" type="ORF">ANACOL_00532</name>
</gene>
<dbReference type="AlphaFoldDB" id="B0P703"/>
<dbReference type="HOGENOM" id="CLU_3303776_0_0_9"/>
<accession>B0P703</accession>
<comment type="caution">
    <text evidence="1">The sequence shown here is derived from an EMBL/GenBank/DDBJ whole genome shotgun (WGS) entry which is preliminary data.</text>
</comment>
<organism evidence="1 2">
    <name type="scientific">Anaerotruncus colihominis DSM 17241</name>
    <dbReference type="NCBI Taxonomy" id="445972"/>
    <lineage>
        <taxon>Bacteria</taxon>
        <taxon>Bacillati</taxon>
        <taxon>Bacillota</taxon>
        <taxon>Clostridia</taxon>
        <taxon>Eubacteriales</taxon>
        <taxon>Oscillospiraceae</taxon>
        <taxon>Anaerotruncus</taxon>
    </lineage>
</organism>
<evidence type="ECO:0000313" key="2">
    <source>
        <dbReference type="Proteomes" id="UP000003803"/>
    </source>
</evidence>